<name>A0ABV5GC90_9FLAO</name>
<evidence type="ECO:0000313" key="1">
    <source>
        <dbReference type="EMBL" id="MFB9088732.1"/>
    </source>
</evidence>
<sequence length="273" mass="30595">MKLYKITLFFLFTIFITSCEDVVQVDLDTAAPKLVVNGSIQWQKGTLGNEQQIKLSTTTGFYSTTIPTVSGALLFVTNSDNITFNFSEEIPNSGIYLCHNFVPEIDKTYVLTIILNGETYTATESLKSVSPITNITQNNEGGFNGSDIEIKTFYNDPAVVNNYYLFKYKANVNAIPSYDVSDDEFYQGNEFFGYYTDENIKSGDNLDITIYGVSKRYFDYMSKLILISGGSNGPFSTPPATVRGNIINQTNPNNYALGYFNISETDFRNYVVQ</sequence>
<dbReference type="Pfam" id="PF14054">
    <property type="entry name" value="DUF4249"/>
    <property type="match status" value="1"/>
</dbReference>
<dbReference type="RefSeq" id="WP_290285993.1">
    <property type="nucleotide sequence ID" value="NZ_JAUFQN010000019.1"/>
</dbReference>
<comment type="caution">
    <text evidence="1">The sequence shown here is derived from an EMBL/GenBank/DDBJ whole genome shotgun (WGS) entry which is preliminary data.</text>
</comment>
<organism evidence="1 2">
    <name type="scientific">Flavobacterium paronense</name>
    <dbReference type="NCBI Taxonomy" id="1392775"/>
    <lineage>
        <taxon>Bacteria</taxon>
        <taxon>Pseudomonadati</taxon>
        <taxon>Bacteroidota</taxon>
        <taxon>Flavobacteriia</taxon>
        <taxon>Flavobacteriales</taxon>
        <taxon>Flavobacteriaceae</taxon>
        <taxon>Flavobacterium</taxon>
    </lineage>
</organism>
<protein>
    <submittedName>
        <fullName evidence="1">DUF4249 family protein</fullName>
    </submittedName>
</protein>
<proteinExistence type="predicted"/>
<dbReference type="PROSITE" id="PS51257">
    <property type="entry name" value="PROKAR_LIPOPROTEIN"/>
    <property type="match status" value="1"/>
</dbReference>
<reference evidence="1 2" key="1">
    <citation type="submission" date="2024-09" db="EMBL/GenBank/DDBJ databases">
        <authorList>
            <person name="Sun Q."/>
            <person name="Mori K."/>
        </authorList>
    </citation>
    <scope>NUCLEOTIDE SEQUENCE [LARGE SCALE GENOMIC DNA]</scope>
    <source>
        <strain evidence="1 2">CECT 8460</strain>
    </source>
</reference>
<dbReference type="InterPro" id="IPR025345">
    <property type="entry name" value="DUF4249"/>
</dbReference>
<evidence type="ECO:0000313" key="2">
    <source>
        <dbReference type="Proteomes" id="UP001589576"/>
    </source>
</evidence>
<dbReference type="Proteomes" id="UP001589576">
    <property type="component" value="Unassembled WGS sequence"/>
</dbReference>
<keyword evidence="2" id="KW-1185">Reference proteome</keyword>
<accession>A0ABV5GC90</accession>
<gene>
    <name evidence="1" type="ORF">ACFFUU_03885</name>
</gene>
<dbReference type="EMBL" id="JBHMFB010000010">
    <property type="protein sequence ID" value="MFB9088732.1"/>
    <property type="molecule type" value="Genomic_DNA"/>
</dbReference>